<keyword evidence="3" id="KW-0547">Nucleotide-binding</keyword>
<evidence type="ECO:0000259" key="6">
    <source>
        <dbReference type="Pfam" id="PF00005"/>
    </source>
</evidence>
<keyword evidence="4 7" id="KW-0067">ATP-binding</keyword>
<comment type="caution">
    <text evidence="7">The sequence shown here is derived from an EMBL/GenBank/DDBJ whole genome shotgun (WGS) entry which is preliminary data.</text>
</comment>
<evidence type="ECO:0000313" key="8">
    <source>
        <dbReference type="Proteomes" id="UP001597053"/>
    </source>
</evidence>
<protein>
    <submittedName>
        <fullName evidence="7">ATP-binding cassette domain-containing protein</fullName>
    </submittedName>
</protein>
<dbReference type="InterPro" id="IPR003439">
    <property type="entry name" value="ABC_transporter-like_ATP-bd"/>
</dbReference>
<keyword evidence="2" id="KW-0813">Transport</keyword>
<dbReference type="InterPro" id="IPR027417">
    <property type="entry name" value="P-loop_NTPase"/>
</dbReference>
<dbReference type="Proteomes" id="UP001597053">
    <property type="component" value="Unassembled WGS sequence"/>
</dbReference>
<organism evidence="7 8">
    <name type="scientific">Micromonospora azadirachtae</name>
    <dbReference type="NCBI Taxonomy" id="1970735"/>
    <lineage>
        <taxon>Bacteria</taxon>
        <taxon>Bacillati</taxon>
        <taxon>Actinomycetota</taxon>
        <taxon>Actinomycetes</taxon>
        <taxon>Micromonosporales</taxon>
        <taxon>Micromonosporaceae</taxon>
        <taxon>Micromonospora</taxon>
    </lineage>
</organism>
<keyword evidence="5" id="KW-0046">Antibiotic resistance</keyword>
<keyword evidence="8" id="KW-1185">Reference proteome</keyword>
<feature type="non-terminal residue" evidence="7">
    <location>
        <position position="51"/>
    </location>
</feature>
<dbReference type="Pfam" id="PF00005">
    <property type="entry name" value="ABC_tran"/>
    <property type="match status" value="1"/>
</dbReference>
<sequence>MSERTTGLAVEAEGLTRSFGETRALAGMDLQVPAGTFYGLLGPNGAGKTTT</sequence>
<name>A0ABW3A1X0_9ACTN</name>
<dbReference type="GO" id="GO:0005524">
    <property type="term" value="F:ATP binding"/>
    <property type="evidence" value="ECO:0007669"/>
    <property type="project" value="UniProtKB-KW"/>
</dbReference>
<proteinExistence type="predicted"/>
<dbReference type="EMBL" id="JBHTHM010000433">
    <property type="protein sequence ID" value="MFD0784489.1"/>
    <property type="molecule type" value="Genomic_DNA"/>
</dbReference>
<comment type="subcellular location">
    <subcellularLocation>
        <location evidence="1">Cell membrane</location>
        <topology evidence="1">Peripheral membrane protein</topology>
    </subcellularLocation>
</comment>
<feature type="domain" description="ABC transporter" evidence="6">
    <location>
        <begin position="26"/>
        <end position="50"/>
    </location>
</feature>
<dbReference type="PANTHER" id="PTHR42711">
    <property type="entry name" value="ABC TRANSPORTER ATP-BINDING PROTEIN"/>
    <property type="match status" value="1"/>
</dbReference>
<evidence type="ECO:0000256" key="2">
    <source>
        <dbReference type="ARBA" id="ARBA00022448"/>
    </source>
</evidence>
<evidence type="ECO:0000256" key="3">
    <source>
        <dbReference type="ARBA" id="ARBA00022741"/>
    </source>
</evidence>
<evidence type="ECO:0000256" key="1">
    <source>
        <dbReference type="ARBA" id="ARBA00004202"/>
    </source>
</evidence>
<evidence type="ECO:0000313" key="7">
    <source>
        <dbReference type="EMBL" id="MFD0784489.1"/>
    </source>
</evidence>
<dbReference type="InterPro" id="IPR050763">
    <property type="entry name" value="ABC_transporter_ATP-binding"/>
</dbReference>
<evidence type="ECO:0000256" key="5">
    <source>
        <dbReference type="ARBA" id="ARBA00023251"/>
    </source>
</evidence>
<accession>A0ABW3A1X0</accession>
<dbReference type="SUPFAM" id="SSF52540">
    <property type="entry name" value="P-loop containing nucleoside triphosphate hydrolases"/>
    <property type="match status" value="1"/>
</dbReference>
<reference evidence="8" key="1">
    <citation type="journal article" date="2019" name="Int. J. Syst. Evol. Microbiol.">
        <title>The Global Catalogue of Microorganisms (GCM) 10K type strain sequencing project: providing services to taxonomists for standard genome sequencing and annotation.</title>
        <authorList>
            <consortium name="The Broad Institute Genomics Platform"/>
            <consortium name="The Broad Institute Genome Sequencing Center for Infectious Disease"/>
            <person name="Wu L."/>
            <person name="Ma J."/>
        </authorList>
    </citation>
    <scope>NUCLEOTIDE SEQUENCE [LARGE SCALE GENOMIC DNA]</scope>
    <source>
        <strain evidence="8">JCM 32148</strain>
    </source>
</reference>
<gene>
    <name evidence="7" type="ORF">ACFQZ8_11265</name>
</gene>
<evidence type="ECO:0000256" key="4">
    <source>
        <dbReference type="ARBA" id="ARBA00022840"/>
    </source>
</evidence>
<dbReference type="Gene3D" id="3.40.50.300">
    <property type="entry name" value="P-loop containing nucleotide triphosphate hydrolases"/>
    <property type="match status" value="1"/>
</dbReference>
<dbReference type="PANTHER" id="PTHR42711:SF19">
    <property type="entry name" value="DOXORUBICIN RESISTANCE ATP-BINDING PROTEIN DRRA"/>
    <property type="match status" value="1"/>
</dbReference>